<feature type="transmembrane region" description="Helical" evidence="1">
    <location>
        <begin position="50"/>
        <end position="76"/>
    </location>
</feature>
<dbReference type="PATRIC" id="fig|2198.3.peg.1600"/>
<evidence type="ECO:0000313" key="3">
    <source>
        <dbReference type="Proteomes" id="UP000054598"/>
    </source>
</evidence>
<evidence type="ECO:0000256" key="1">
    <source>
        <dbReference type="SAM" id="Phobius"/>
    </source>
</evidence>
<keyword evidence="1" id="KW-1133">Transmembrane helix</keyword>
<gene>
    <name evidence="2" type="ORF">XE10_1620</name>
</gene>
<keyword evidence="1" id="KW-0472">Membrane</keyword>
<comment type="caution">
    <text evidence="2">The sequence shown here is derived from an EMBL/GenBank/DDBJ whole genome shotgun (WGS) entry which is preliminary data.</text>
</comment>
<feature type="transmembrane region" description="Helical" evidence="1">
    <location>
        <begin position="7"/>
        <end position="30"/>
    </location>
</feature>
<keyword evidence="1" id="KW-0812">Transmembrane</keyword>
<organism evidence="2 3">
    <name type="scientific">Methanoculleus marisnigri</name>
    <dbReference type="NCBI Taxonomy" id="2198"/>
    <lineage>
        <taxon>Archaea</taxon>
        <taxon>Methanobacteriati</taxon>
        <taxon>Methanobacteriota</taxon>
        <taxon>Stenosarchaea group</taxon>
        <taxon>Methanomicrobia</taxon>
        <taxon>Methanomicrobiales</taxon>
        <taxon>Methanomicrobiaceae</taxon>
        <taxon>Methanoculleus</taxon>
    </lineage>
</organism>
<proteinExistence type="predicted"/>
<evidence type="ECO:0000313" key="2">
    <source>
        <dbReference type="EMBL" id="KUK99952.1"/>
    </source>
</evidence>
<name>A0A117MEQ0_9EURY</name>
<reference evidence="3" key="1">
    <citation type="journal article" date="2015" name="MBio">
        <title>Genome-Resolved Metagenomic Analysis Reveals Roles for Candidate Phyla and Other Microbial Community Members in Biogeochemical Transformations in Oil Reservoirs.</title>
        <authorList>
            <person name="Hu P."/>
            <person name="Tom L."/>
            <person name="Singh A."/>
            <person name="Thomas B.C."/>
            <person name="Baker B.J."/>
            <person name="Piceno Y.M."/>
            <person name="Andersen G.L."/>
            <person name="Banfield J.F."/>
        </authorList>
    </citation>
    <scope>NUCLEOTIDE SEQUENCE [LARGE SCALE GENOMIC DNA]</scope>
</reference>
<sequence length="118" mass="12603">MKPFSLPAFVIVNVVVNALFCPLLFFLLVLQMSSAGYISGFGAPGAAGEVPGSMIGVSIGTAAIALAAAFLVSICLDDFDGFWKWKLDIEERQSHVLDEVHIDQTCLSGGKRPLSTRE</sequence>
<accession>A0A117MEQ0</accession>
<dbReference type="AlphaFoldDB" id="A0A117MEQ0"/>
<protein>
    <submittedName>
        <fullName evidence="2">Uncharacterized protein</fullName>
    </submittedName>
</protein>
<dbReference type="EMBL" id="LGHE01000212">
    <property type="protein sequence ID" value="KUK99952.1"/>
    <property type="molecule type" value="Genomic_DNA"/>
</dbReference>
<dbReference type="Proteomes" id="UP000054598">
    <property type="component" value="Unassembled WGS sequence"/>
</dbReference>